<dbReference type="InterPro" id="IPR005106">
    <property type="entry name" value="Asp/hSer_DH_NAD-bd"/>
</dbReference>
<comment type="similarity">
    <text evidence="3 13">Belongs to the homoserine dehydrogenase family.</text>
</comment>
<evidence type="ECO:0000256" key="4">
    <source>
        <dbReference type="ARBA" id="ARBA00013213"/>
    </source>
</evidence>
<dbReference type="Gene3D" id="3.30.70.260">
    <property type="match status" value="1"/>
</dbReference>
<dbReference type="Pfam" id="PF03447">
    <property type="entry name" value="NAD_binding_3"/>
    <property type="match status" value="1"/>
</dbReference>
<dbReference type="EMBL" id="SGJB01000001">
    <property type="protein sequence ID" value="TQQ85863.1"/>
    <property type="molecule type" value="Genomic_DNA"/>
</dbReference>
<proteinExistence type="inferred from homology"/>
<dbReference type="AlphaFoldDB" id="A0A544QYS0"/>
<evidence type="ECO:0000256" key="2">
    <source>
        <dbReference type="ARBA" id="ARBA00005062"/>
    </source>
</evidence>
<sequence length="402" mass="44183">MKLGILGYGVVGSGLINMIDKDSKDRGIEIKGILVKDKRKHIDKKHYEKITEDIEDIFSEDIDTLVELIGDEENAYKYIKRALENGINVVTANKAVIADYGDELINIAREKGVSLRFEASVAGGVPVIKVLSEAMSGNQIKSINAILNGTTNFILSKMHDEKLEYKDALKKAQEVGFAEADPSADVFGYDAARKLAILSNIAFEKRVNWKDLYICGIDKVSALDIDSASELGCRIKLICHSEVENGKVSGYVRPAAVETGNPLSGIVNENNLVEICGDSVGKIALVGKGAGSFATGSAVYSDVTDIIENPGSNLSEISDEITNVYKNPEKKEDFIVRYPVESYEVVENILSDNNLIFRKILSKDGDISVFIEKVTEKKLDEIDEYLKNTGFQKSSIRIIKID</sequence>
<evidence type="ECO:0000256" key="5">
    <source>
        <dbReference type="ARBA" id="ARBA00013376"/>
    </source>
</evidence>
<organism evidence="16 17">
    <name type="scientific">Peptacetobacter hominis</name>
    <dbReference type="NCBI Taxonomy" id="2743610"/>
    <lineage>
        <taxon>Bacteria</taxon>
        <taxon>Bacillati</taxon>
        <taxon>Bacillota</taxon>
        <taxon>Clostridia</taxon>
        <taxon>Peptostreptococcales</taxon>
        <taxon>Peptostreptococcaceae</taxon>
        <taxon>Peptacetobacter</taxon>
    </lineage>
</organism>
<evidence type="ECO:0000256" key="9">
    <source>
        <dbReference type="ARBA" id="ARBA00023053"/>
    </source>
</evidence>
<dbReference type="InterPro" id="IPR001342">
    <property type="entry name" value="HDH_cat"/>
</dbReference>
<evidence type="ECO:0000256" key="6">
    <source>
        <dbReference type="ARBA" id="ARBA00022605"/>
    </source>
</evidence>
<comment type="caution">
    <text evidence="16">The sequence shown here is derived from an EMBL/GenBank/DDBJ whole genome shotgun (WGS) entry which is preliminary data.</text>
</comment>
<evidence type="ECO:0000259" key="15">
    <source>
        <dbReference type="Pfam" id="PF03447"/>
    </source>
</evidence>
<dbReference type="Gene3D" id="3.30.360.10">
    <property type="entry name" value="Dihydrodipicolinate Reductase, domain 2"/>
    <property type="match status" value="1"/>
</dbReference>
<dbReference type="GO" id="GO:0009086">
    <property type="term" value="P:methionine biosynthetic process"/>
    <property type="evidence" value="ECO:0007669"/>
    <property type="project" value="UniProtKB-KW"/>
</dbReference>
<dbReference type="Gene3D" id="3.40.50.720">
    <property type="entry name" value="NAD(P)-binding Rossmann-like Domain"/>
    <property type="match status" value="1"/>
</dbReference>
<gene>
    <name evidence="16" type="ORF">EXD82_01220</name>
</gene>
<dbReference type="PROSITE" id="PS01042">
    <property type="entry name" value="HOMOSER_DHGENASE"/>
    <property type="match status" value="1"/>
</dbReference>
<keyword evidence="12" id="KW-0521">NADP</keyword>
<keyword evidence="7 12" id="KW-0791">Threonine biosynthesis</keyword>
<name>A0A544QYS0_9FIRM</name>
<dbReference type="UniPathway" id="UPA00051">
    <property type="reaction ID" value="UER00465"/>
</dbReference>
<reference evidence="16 17" key="1">
    <citation type="submission" date="2019-02" db="EMBL/GenBank/DDBJ databases">
        <title>Peptostreptococcaceae bacterium ZHW00191 nov., a new bacterium isolated from the human gut.</title>
        <authorList>
            <person name="Zhou H.-W."/>
            <person name="Chen X.-J."/>
        </authorList>
    </citation>
    <scope>NUCLEOTIDE SEQUENCE [LARGE SCALE GENOMIC DNA]</scope>
    <source>
        <strain evidence="16 17">ZHW00191</strain>
    </source>
</reference>
<keyword evidence="6 12" id="KW-0028">Amino-acid biosynthesis</keyword>
<evidence type="ECO:0000256" key="13">
    <source>
        <dbReference type="RuleBase" id="RU004171"/>
    </source>
</evidence>
<accession>A0A544QYS0</accession>
<dbReference type="OrthoDB" id="9808167at2"/>
<dbReference type="GO" id="GO:0009088">
    <property type="term" value="P:threonine biosynthetic process"/>
    <property type="evidence" value="ECO:0007669"/>
    <property type="project" value="UniProtKB-UniPathway"/>
</dbReference>
<dbReference type="PANTHER" id="PTHR43331:SF1">
    <property type="entry name" value="HOMOSERINE DEHYDROGENASE"/>
    <property type="match status" value="1"/>
</dbReference>
<evidence type="ECO:0000256" key="8">
    <source>
        <dbReference type="ARBA" id="ARBA00023002"/>
    </source>
</evidence>
<protein>
    <recommendedName>
        <fullName evidence="5 12">Homoserine dehydrogenase</fullName>
        <ecNumber evidence="4 12">1.1.1.3</ecNumber>
    </recommendedName>
</protein>
<dbReference type="FunFam" id="3.30.360.10:FF:000005">
    <property type="entry name" value="Homoserine dehydrogenase"/>
    <property type="match status" value="1"/>
</dbReference>
<evidence type="ECO:0000313" key="16">
    <source>
        <dbReference type="EMBL" id="TQQ85863.1"/>
    </source>
</evidence>
<dbReference type="NCBIfam" id="NF004976">
    <property type="entry name" value="PRK06349.1"/>
    <property type="match status" value="1"/>
</dbReference>
<evidence type="ECO:0000256" key="11">
    <source>
        <dbReference type="ARBA" id="ARBA00048841"/>
    </source>
</evidence>
<comment type="pathway">
    <text evidence="1 12">Amino-acid biosynthesis; L-threonine biosynthesis; L-threonine from L-aspartate: step 3/5.</text>
</comment>
<dbReference type="PANTHER" id="PTHR43331">
    <property type="entry name" value="HOMOSERINE DEHYDROGENASE"/>
    <property type="match status" value="1"/>
</dbReference>
<evidence type="ECO:0000256" key="7">
    <source>
        <dbReference type="ARBA" id="ARBA00022697"/>
    </source>
</evidence>
<feature type="domain" description="Aspartate/homoserine dehydrogenase NAD-binding" evidence="15">
    <location>
        <begin position="7"/>
        <end position="118"/>
    </location>
</feature>
<keyword evidence="17" id="KW-1185">Reference proteome</keyword>
<keyword evidence="9" id="KW-0915">Sodium</keyword>
<dbReference type="InterPro" id="IPR036291">
    <property type="entry name" value="NAD(P)-bd_dom_sf"/>
</dbReference>
<comment type="pathway">
    <text evidence="2 12">Amino-acid biosynthesis; L-methionine biosynthesis via de novo pathway; L-homoserine from L-aspartate: step 3/3.</text>
</comment>
<keyword evidence="8 12" id="KW-0560">Oxidoreductase</keyword>
<evidence type="ECO:0000256" key="12">
    <source>
        <dbReference type="RuleBase" id="RU000579"/>
    </source>
</evidence>
<dbReference type="GO" id="GO:0004412">
    <property type="term" value="F:homoserine dehydrogenase activity"/>
    <property type="evidence" value="ECO:0007669"/>
    <property type="project" value="UniProtKB-EC"/>
</dbReference>
<evidence type="ECO:0000259" key="14">
    <source>
        <dbReference type="Pfam" id="PF00742"/>
    </source>
</evidence>
<dbReference type="GO" id="GO:0050661">
    <property type="term" value="F:NADP binding"/>
    <property type="evidence" value="ECO:0007669"/>
    <property type="project" value="InterPro"/>
</dbReference>
<dbReference type="RefSeq" id="WP_142535090.1">
    <property type="nucleotide sequence ID" value="NZ_SGJB01000001.1"/>
</dbReference>
<dbReference type="Proteomes" id="UP000317863">
    <property type="component" value="Unassembled WGS sequence"/>
</dbReference>
<evidence type="ECO:0000256" key="10">
    <source>
        <dbReference type="ARBA" id="ARBA00023167"/>
    </source>
</evidence>
<dbReference type="InterPro" id="IPR019811">
    <property type="entry name" value="HDH_CS"/>
</dbReference>
<feature type="domain" description="Homoserine dehydrogenase catalytic" evidence="14">
    <location>
        <begin position="126"/>
        <end position="303"/>
    </location>
</feature>
<evidence type="ECO:0000313" key="17">
    <source>
        <dbReference type="Proteomes" id="UP000317863"/>
    </source>
</evidence>
<keyword evidence="10 12" id="KW-0486">Methionine biosynthesis</keyword>
<dbReference type="Pfam" id="PF00742">
    <property type="entry name" value="Homoserine_dh"/>
    <property type="match status" value="1"/>
</dbReference>
<dbReference type="EC" id="1.1.1.3" evidence="4 12"/>
<dbReference type="UniPathway" id="UPA00050">
    <property type="reaction ID" value="UER00063"/>
</dbReference>
<dbReference type="SUPFAM" id="SSF55347">
    <property type="entry name" value="Glyceraldehyde-3-phosphate dehydrogenase-like, C-terminal domain"/>
    <property type="match status" value="1"/>
</dbReference>
<evidence type="ECO:0000256" key="1">
    <source>
        <dbReference type="ARBA" id="ARBA00005056"/>
    </source>
</evidence>
<comment type="catalytic activity">
    <reaction evidence="11">
        <text>L-homoserine + NADP(+) = L-aspartate 4-semialdehyde + NADPH + H(+)</text>
        <dbReference type="Rhea" id="RHEA:15761"/>
        <dbReference type="ChEBI" id="CHEBI:15378"/>
        <dbReference type="ChEBI" id="CHEBI:57476"/>
        <dbReference type="ChEBI" id="CHEBI:57783"/>
        <dbReference type="ChEBI" id="CHEBI:58349"/>
        <dbReference type="ChEBI" id="CHEBI:537519"/>
        <dbReference type="EC" id="1.1.1.3"/>
    </reaction>
    <physiologicalReaction direction="right-to-left" evidence="11">
        <dbReference type="Rhea" id="RHEA:15763"/>
    </physiologicalReaction>
</comment>
<dbReference type="SUPFAM" id="SSF51735">
    <property type="entry name" value="NAD(P)-binding Rossmann-fold domains"/>
    <property type="match status" value="1"/>
</dbReference>
<evidence type="ECO:0000256" key="3">
    <source>
        <dbReference type="ARBA" id="ARBA00006753"/>
    </source>
</evidence>